<dbReference type="VEuPathDB" id="VectorBase:RPRC014974"/>
<evidence type="ECO:0000313" key="2">
    <source>
        <dbReference type="Proteomes" id="UP000015103"/>
    </source>
</evidence>
<dbReference type="InParanoid" id="T1HYI6"/>
<sequence>MLRNYSNMSSPQNNRKKSLPNNTSTLYYSYSRNLFHFTPRIRILRIQIYY</sequence>
<dbReference type="AlphaFoldDB" id="T1HYI6"/>
<dbReference type="EnsemblMetazoa" id="RPRC014974-RA">
    <property type="protein sequence ID" value="RPRC014974-PA"/>
    <property type="gene ID" value="RPRC014974"/>
</dbReference>
<dbReference type="EMBL" id="ACPB03044250">
    <property type="status" value="NOT_ANNOTATED_CDS"/>
    <property type="molecule type" value="Genomic_DNA"/>
</dbReference>
<proteinExistence type="predicted"/>
<reference evidence="1" key="1">
    <citation type="submission" date="2015-05" db="UniProtKB">
        <authorList>
            <consortium name="EnsemblMetazoa"/>
        </authorList>
    </citation>
    <scope>IDENTIFICATION</scope>
</reference>
<keyword evidence="2" id="KW-1185">Reference proteome</keyword>
<organism evidence="1 2">
    <name type="scientific">Rhodnius prolixus</name>
    <name type="common">Triatomid bug</name>
    <dbReference type="NCBI Taxonomy" id="13249"/>
    <lineage>
        <taxon>Eukaryota</taxon>
        <taxon>Metazoa</taxon>
        <taxon>Ecdysozoa</taxon>
        <taxon>Arthropoda</taxon>
        <taxon>Hexapoda</taxon>
        <taxon>Insecta</taxon>
        <taxon>Pterygota</taxon>
        <taxon>Neoptera</taxon>
        <taxon>Paraneoptera</taxon>
        <taxon>Hemiptera</taxon>
        <taxon>Heteroptera</taxon>
        <taxon>Panheteroptera</taxon>
        <taxon>Cimicomorpha</taxon>
        <taxon>Reduviidae</taxon>
        <taxon>Triatominae</taxon>
        <taxon>Rhodnius</taxon>
    </lineage>
</organism>
<protein>
    <submittedName>
        <fullName evidence="1">Uncharacterized protein</fullName>
    </submittedName>
</protein>
<evidence type="ECO:0000313" key="1">
    <source>
        <dbReference type="EnsemblMetazoa" id="RPRC014974-PA"/>
    </source>
</evidence>
<dbReference type="HOGENOM" id="CLU_3126839_0_0_1"/>
<accession>T1HYI6</accession>
<name>T1HYI6_RHOPR</name>
<dbReference type="Proteomes" id="UP000015103">
    <property type="component" value="Unassembled WGS sequence"/>
</dbReference>